<dbReference type="Proteomes" id="UP000035900">
    <property type="component" value="Unassembled WGS sequence"/>
</dbReference>
<protein>
    <submittedName>
        <fullName evidence="1">Uncharacterized protein</fullName>
    </submittedName>
</protein>
<dbReference type="PATRIC" id="fig|1304281.5.peg.421"/>
<comment type="caution">
    <text evidence="1">The sequence shown here is derived from an EMBL/GenBank/DDBJ whole genome shotgun (WGS) entry which is preliminary data.</text>
</comment>
<accession>A0A0J7J3H3</accession>
<keyword evidence="2" id="KW-1185">Reference proteome</keyword>
<reference evidence="1 2" key="1">
    <citation type="journal article" date="2004" name="Int. J. Syst. Evol. Microbiol.">
        <title>Kaistella koreensis gen. nov., sp. nov., a novel member of the Chryseobacterium-Bergeyella-Riemerella branch.</title>
        <authorList>
            <person name="Kim M.K."/>
            <person name="Im W.T."/>
            <person name="Shin Y.K."/>
            <person name="Lim J.H."/>
            <person name="Kim S.H."/>
            <person name="Lee B.C."/>
            <person name="Park M.Y."/>
            <person name="Lee K.Y."/>
            <person name="Lee S.T."/>
        </authorList>
    </citation>
    <scope>NUCLEOTIDE SEQUENCE [LARGE SCALE GENOMIC DNA]</scope>
    <source>
        <strain evidence="1 2">CCUG 49689</strain>
    </source>
</reference>
<evidence type="ECO:0000313" key="2">
    <source>
        <dbReference type="Proteomes" id="UP000035900"/>
    </source>
</evidence>
<dbReference type="EMBL" id="LFNG01000002">
    <property type="protein sequence ID" value="KMQ72521.1"/>
    <property type="molecule type" value="Genomic_DNA"/>
</dbReference>
<organism evidence="1 2">
    <name type="scientific">Chryseobacterium koreense CCUG 49689</name>
    <dbReference type="NCBI Taxonomy" id="1304281"/>
    <lineage>
        <taxon>Bacteria</taxon>
        <taxon>Pseudomonadati</taxon>
        <taxon>Bacteroidota</taxon>
        <taxon>Flavobacteriia</taxon>
        <taxon>Flavobacteriales</taxon>
        <taxon>Weeksellaceae</taxon>
        <taxon>Chryseobacterium group</taxon>
        <taxon>Chryseobacterium</taxon>
    </lineage>
</organism>
<dbReference type="AlphaFoldDB" id="A0A0J7J3H3"/>
<gene>
    <name evidence="1" type="ORF">ACM44_01945</name>
</gene>
<name>A0A0J7J3H3_9FLAO</name>
<proteinExistence type="predicted"/>
<sequence length="82" mass="9927">MEKAKIAKKFADEACCKTLFFVRNISLCETLEKEILANGQTKIYKYFKQRRYRLLTIDKDFFTAFEIKFDFRFFLSTERESI</sequence>
<evidence type="ECO:0000313" key="1">
    <source>
        <dbReference type="EMBL" id="KMQ72521.1"/>
    </source>
</evidence>